<evidence type="ECO:0000259" key="2">
    <source>
        <dbReference type="Pfam" id="PF01326"/>
    </source>
</evidence>
<dbReference type="InterPro" id="IPR036637">
    <property type="entry name" value="Phosphohistidine_dom_sf"/>
</dbReference>
<keyword evidence="3" id="KW-0670">Pyruvate</keyword>
<organism evidence="3 4">
    <name type="scientific">Enemella dayhoffiae</name>
    <dbReference type="NCBI Taxonomy" id="2016507"/>
    <lineage>
        <taxon>Bacteria</taxon>
        <taxon>Bacillati</taxon>
        <taxon>Actinomycetota</taxon>
        <taxon>Actinomycetes</taxon>
        <taxon>Propionibacteriales</taxon>
        <taxon>Propionibacteriaceae</taxon>
        <taxon>Enemella</taxon>
    </lineage>
</organism>
<dbReference type="Gene3D" id="3.50.30.10">
    <property type="entry name" value="Phosphohistidine domain"/>
    <property type="match status" value="1"/>
</dbReference>
<dbReference type="Pfam" id="PF00391">
    <property type="entry name" value="PEP-utilizers"/>
    <property type="match status" value="1"/>
</dbReference>
<keyword evidence="4" id="KW-1185">Reference proteome</keyword>
<dbReference type="Gene3D" id="3.30.1490.20">
    <property type="entry name" value="ATP-grasp fold, A domain"/>
    <property type="match status" value="1"/>
</dbReference>
<dbReference type="OrthoDB" id="9765468at2"/>
<feature type="domain" description="Pyruvate phosphate dikinase AMP/ATP-binding" evidence="2">
    <location>
        <begin position="20"/>
        <end position="311"/>
    </location>
</feature>
<dbReference type="PANTHER" id="PTHR43615">
    <property type="entry name" value="PHOSPHOENOLPYRUVATE SYNTHASE-RELATED"/>
    <property type="match status" value="1"/>
</dbReference>
<accession>A0A255H8T2</accession>
<proteinExistence type="predicted"/>
<feature type="domain" description="PEP-utilising enzyme mobile" evidence="1">
    <location>
        <begin position="776"/>
        <end position="846"/>
    </location>
</feature>
<dbReference type="AlphaFoldDB" id="A0A255H8T2"/>
<evidence type="ECO:0000313" key="4">
    <source>
        <dbReference type="Proteomes" id="UP000216311"/>
    </source>
</evidence>
<dbReference type="InterPro" id="IPR051549">
    <property type="entry name" value="PEP_Utilizing_Enz"/>
</dbReference>
<dbReference type="PANTHER" id="PTHR43615:SF1">
    <property type="entry name" value="PPDK_N DOMAIN-CONTAINING PROTEIN"/>
    <property type="match status" value="1"/>
</dbReference>
<dbReference type="GO" id="GO:0016301">
    <property type="term" value="F:kinase activity"/>
    <property type="evidence" value="ECO:0007669"/>
    <property type="project" value="InterPro"/>
</dbReference>
<dbReference type="Proteomes" id="UP000216311">
    <property type="component" value="Unassembled WGS sequence"/>
</dbReference>
<dbReference type="Pfam" id="PF01326">
    <property type="entry name" value="PPDK_N"/>
    <property type="match status" value="1"/>
</dbReference>
<dbReference type="RefSeq" id="WP_094363109.1">
    <property type="nucleotide sequence ID" value="NZ_NMVQ01000006.1"/>
</dbReference>
<reference evidence="3 4" key="1">
    <citation type="submission" date="2017-07" db="EMBL/GenBank/DDBJ databases">
        <title>Draft whole genome sequences of clinical Proprionibacteriaceae strains.</title>
        <authorList>
            <person name="Bernier A.-M."/>
            <person name="Bernard K."/>
            <person name="Domingo M.-C."/>
        </authorList>
    </citation>
    <scope>NUCLEOTIDE SEQUENCE [LARGE SCALE GENOMIC DNA]</scope>
    <source>
        <strain evidence="3 4">NML 130396</strain>
    </source>
</reference>
<protein>
    <submittedName>
        <fullName evidence="3">Phosphoenolpyruvate synthase</fullName>
    </submittedName>
</protein>
<dbReference type="InterPro" id="IPR008279">
    <property type="entry name" value="PEP-util_enz_mobile_dom"/>
</dbReference>
<dbReference type="SUPFAM" id="SSF56059">
    <property type="entry name" value="Glutathione synthetase ATP-binding domain-like"/>
    <property type="match status" value="1"/>
</dbReference>
<gene>
    <name evidence="3" type="ORF">CGZ93_05280</name>
</gene>
<evidence type="ECO:0000313" key="3">
    <source>
        <dbReference type="EMBL" id="OYO23927.1"/>
    </source>
</evidence>
<dbReference type="InterPro" id="IPR002192">
    <property type="entry name" value="PPDK_AMP/ATP-bd"/>
</dbReference>
<comment type="caution">
    <text evidence="3">The sequence shown here is derived from an EMBL/GenBank/DDBJ whole genome shotgun (WGS) entry which is preliminary data.</text>
</comment>
<dbReference type="EMBL" id="NMVQ01000006">
    <property type="protein sequence ID" value="OYO23927.1"/>
    <property type="molecule type" value="Genomic_DNA"/>
</dbReference>
<sequence>MECIRELAALRSSDLPLADGKGANLAELVAAGLPVPDGFVLTTDAYRHFIHANDFADRIRELVTSHAPERAAAEIARLFGEGELPSEVGSMLTEAYARLGEQAAVAVRSSATAEDLADASFAGQQETFLNVRGGSALTRAVRDCWASLWSTRAISYRAAHEVPGELALAVVVQRLVDARCAGVMFTANPTNGRRDETVLSAAWGLGESVVAGTVDTENVVLRSGRVVERTEVEQTSLTARTEDGVATRPTSPQQRARAVLSDAEAVALAGLGARAAAHFGAPQDLEWAIDLGGDRWLVQSRPITALPAETGPAPTEWPAPKRHDVFMRASITEQLPDPLSTLFADLAEQLVIPGMMDTVNSYFGPQRLFSDRDISFVTINGFGYYGYRNALFLKAVLIAPWAIRVMTTELGRRKWQQVFHPRYRAVVQRWRGQEPRALAAVELLDGVQELVRAGFAYYTSVQTIIPEAVTSELGFTHFYDRLVKRSGDPRAEDFLLGLESAPIRADESVHRLAQWCRTHPELAAALQRAGAAADASVPDGVDAVLWQQWRDRFAEHLERFGHAVYNLDLVNPVAADDPTPVLDALRFYLADPSVDPAARREKLNQRRIAARERILARLRGPRRALFTRLLRSANSMGPVREDALADIGLGWPTARAYAAELGRRLVASGALAEPEHVYWLRLGELRAAAAELDDGRTPAPARDQVHRRLAEWRGRRLVTPPAIIPERSRWHVWDRWMPTVMGDQSGDQLRGTGASGGQVTGTARVVRGPEDFSGMQPGEILVAAITTPAWTPLFALAAGVVTDVGGPLSHSSIVAREYGIPAVLGTTVATARIRTGDRIALDGEKGTVTLLDQS</sequence>
<evidence type="ECO:0000259" key="1">
    <source>
        <dbReference type="Pfam" id="PF00391"/>
    </source>
</evidence>
<dbReference type="GO" id="GO:0005524">
    <property type="term" value="F:ATP binding"/>
    <property type="evidence" value="ECO:0007669"/>
    <property type="project" value="InterPro"/>
</dbReference>
<dbReference type="SUPFAM" id="SSF52009">
    <property type="entry name" value="Phosphohistidine domain"/>
    <property type="match status" value="1"/>
</dbReference>
<name>A0A255H8T2_9ACTN</name>
<dbReference type="Gene3D" id="3.30.470.20">
    <property type="entry name" value="ATP-grasp fold, B domain"/>
    <property type="match status" value="1"/>
</dbReference>
<dbReference type="InterPro" id="IPR013815">
    <property type="entry name" value="ATP_grasp_subdomain_1"/>
</dbReference>